<accession>A0AAP0QNM4</accession>
<protein>
    <recommendedName>
        <fullName evidence="3">Prolamin-like domain-containing protein</fullName>
    </recommendedName>
</protein>
<feature type="domain" description="Prolamin-like" evidence="3">
    <location>
        <begin position="43"/>
        <end position="105"/>
    </location>
</feature>
<dbReference type="GO" id="GO:0005576">
    <property type="term" value="C:extracellular region"/>
    <property type="evidence" value="ECO:0007669"/>
    <property type="project" value="TreeGrafter"/>
</dbReference>
<evidence type="ECO:0000313" key="4">
    <source>
        <dbReference type="EMBL" id="KAK9210249.1"/>
    </source>
</evidence>
<dbReference type="GO" id="GO:0080155">
    <property type="term" value="P:regulation of double fertilization forming a zygote and endosperm"/>
    <property type="evidence" value="ECO:0007669"/>
    <property type="project" value="TreeGrafter"/>
</dbReference>
<feature type="domain" description="Prolamin-like" evidence="3">
    <location>
        <begin position="187"/>
        <end position="248"/>
    </location>
</feature>
<keyword evidence="1 2" id="KW-0732">Signal</keyword>
<evidence type="ECO:0000256" key="2">
    <source>
        <dbReference type="SAM" id="SignalP"/>
    </source>
</evidence>
<dbReference type="Pfam" id="PF05617">
    <property type="entry name" value="Prolamin_like"/>
    <property type="match status" value="2"/>
</dbReference>
<name>A0AAP0QNM4_9ROSI</name>
<dbReference type="EMBL" id="JBCGBO010000004">
    <property type="protein sequence ID" value="KAK9210249.1"/>
    <property type="molecule type" value="Genomic_DNA"/>
</dbReference>
<organism evidence="4 5">
    <name type="scientific">Citrus x changshan-huyou</name>
    <dbReference type="NCBI Taxonomy" id="2935761"/>
    <lineage>
        <taxon>Eukaryota</taxon>
        <taxon>Viridiplantae</taxon>
        <taxon>Streptophyta</taxon>
        <taxon>Embryophyta</taxon>
        <taxon>Tracheophyta</taxon>
        <taxon>Spermatophyta</taxon>
        <taxon>Magnoliopsida</taxon>
        <taxon>eudicotyledons</taxon>
        <taxon>Gunneridae</taxon>
        <taxon>Pentapetalae</taxon>
        <taxon>rosids</taxon>
        <taxon>malvids</taxon>
        <taxon>Sapindales</taxon>
        <taxon>Rutaceae</taxon>
        <taxon>Aurantioideae</taxon>
        <taxon>Citrus</taxon>
    </lineage>
</organism>
<sequence length="266" mass="28125">MAQALLAAACIAMLVQSGLAQFQLPQTPGLTVPPGWGSGDVLKCWSSLANTEGCVTSIFSSIFSLNFNSIAPACCKAFVAIDAGCFHIMFPWNPFFPQLLNDFCSRIEGGARGVPPSPPIPDPFHLNSDKKIIFGILIMAASKQMAQALLAAACIAMLVQSGLAQFQLPQTPGLTIPTGWGSGDVLKCWSSLANTEGCVTSIFSSIFSLNFNSIAPACCKAFVAIDAGCFHKMFPWNPFFPQLLNDFCARIEGGARGVPPSPPLSA</sequence>
<evidence type="ECO:0000313" key="5">
    <source>
        <dbReference type="Proteomes" id="UP001428341"/>
    </source>
</evidence>
<dbReference type="PANTHER" id="PTHR31181:SF75">
    <property type="entry name" value="EGG CELL-SECRETED-LIKE PROTEIN (DUF1278)"/>
    <property type="match status" value="1"/>
</dbReference>
<evidence type="ECO:0000259" key="3">
    <source>
        <dbReference type="Pfam" id="PF05617"/>
    </source>
</evidence>
<dbReference type="GO" id="GO:0031982">
    <property type="term" value="C:vesicle"/>
    <property type="evidence" value="ECO:0007669"/>
    <property type="project" value="TreeGrafter"/>
</dbReference>
<dbReference type="Proteomes" id="UP001428341">
    <property type="component" value="Unassembled WGS sequence"/>
</dbReference>
<evidence type="ECO:0000256" key="1">
    <source>
        <dbReference type="ARBA" id="ARBA00022729"/>
    </source>
</evidence>
<dbReference type="InterPro" id="IPR008502">
    <property type="entry name" value="Prolamin-like"/>
</dbReference>
<keyword evidence="5" id="KW-1185">Reference proteome</keyword>
<feature type="chain" id="PRO_5042989991" description="Prolamin-like domain-containing protein" evidence="2">
    <location>
        <begin position="21"/>
        <end position="266"/>
    </location>
</feature>
<dbReference type="GO" id="GO:2000008">
    <property type="term" value="P:regulation of protein localization to cell surface"/>
    <property type="evidence" value="ECO:0007669"/>
    <property type="project" value="TreeGrafter"/>
</dbReference>
<feature type="signal peptide" evidence="2">
    <location>
        <begin position="1"/>
        <end position="20"/>
    </location>
</feature>
<dbReference type="GO" id="GO:0009567">
    <property type="term" value="P:double fertilization forming a zygote and endosperm"/>
    <property type="evidence" value="ECO:0007669"/>
    <property type="project" value="TreeGrafter"/>
</dbReference>
<reference evidence="4 5" key="1">
    <citation type="submission" date="2024-05" db="EMBL/GenBank/DDBJ databases">
        <title>Haplotype-resolved chromosome-level genome assembly of Huyou (Citrus changshanensis).</title>
        <authorList>
            <person name="Miao C."/>
            <person name="Chen W."/>
            <person name="Wu Y."/>
            <person name="Wang L."/>
            <person name="Zhao S."/>
            <person name="Grierson D."/>
            <person name="Xu C."/>
            <person name="Chen K."/>
        </authorList>
    </citation>
    <scope>NUCLEOTIDE SEQUENCE [LARGE SCALE GENOMIC DNA]</scope>
    <source>
        <strain evidence="4">01-14</strain>
        <tissue evidence="4">Leaf</tissue>
    </source>
</reference>
<comment type="caution">
    <text evidence="4">The sequence shown here is derived from an EMBL/GenBank/DDBJ whole genome shotgun (WGS) entry which is preliminary data.</text>
</comment>
<dbReference type="PANTHER" id="PTHR31181">
    <property type="entry name" value="EGG CELL-SECRETED PROTEIN 1.4"/>
    <property type="match status" value="1"/>
</dbReference>
<dbReference type="AlphaFoldDB" id="A0AAP0QNM4"/>
<gene>
    <name evidence="4" type="ORF">WN944_002619</name>
</gene>
<proteinExistence type="predicted"/>